<proteinExistence type="predicted"/>
<name>C1DQT7_AZOVD</name>
<evidence type="ECO:0000313" key="3">
    <source>
        <dbReference type="Proteomes" id="UP000002424"/>
    </source>
</evidence>
<reference evidence="2 3" key="1">
    <citation type="journal article" date="2009" name="J. Bacteriol.">
        <title>Genome sequence of Azotobacter vinelandii, an obligate aerobe specialized to support diverse anaerobic metabolic processes.</title>
        <authorList>
            <person name="Setubal J.C."/>
            <person name="dos Santos P."/>
            <person name="Goldman B.S."/>
            <person name="Ertesvag H."/>
            <person name="Espin G."/>
            <person name="Rubio L.M."/>
            <person name="Valla S."/>
            <person name="Almeida N.F."/>
            <person name="Balasubramanian D."/>
            <person name="Cromes L."/>
            <person name="Curatti L."/>
            <person name="Du Z."/>
            <person name="Godsy E."/>
            <person name="Goodner B."/>
            <person name="Hellner-Burris K."/>
            <person name="Hernandez J.A."/>
            <person name="Houmiel K."/>
            <person name="Imperial J."/>
            <person name="Kennedy C."/>
            <person name="Larson T.J."/>
            <person name="Latreille P."/>
            <person name="Ligon L.S."/>
            <person name="Lu J."/>
            <person name="Maerk M."/>
            <person name="Miller N.M."/>
            <person name="Norton S."/>
            <person name="O'Carroll I.P."/>
            <person name="Paulsen I."/>
            <person name="Raulfs E.C."/>
            <person name="Roemer R."/>
            <person name="Rosser J."/>
            <person name="Segura D."/>
            <person name="Slater S."/>
            <person name="Stricklin S.L."/>
            <person name="Studholme D.J."/>
            <person name="Sun J."/>
            <person name="Viana C.J."/>
            <person name="Wallin E."/>
            <person name="Wang B."/>
            <person name="Wheeler C."/>
            <person name="Zhu H."/>
            <person name="Dean D.R."/>
            <person name="Dixon R."/>
            <person name="Wood D."/>
        </authorList>
    </citation>
    <scope>NUCLEOTIDE SEQUENCE [LARGE SCALE GENOMIC DNA]</scope>
    <source>
        <strain evidence="3">DJ / ATCC BAA-1303</strain>
    </source>
</reference>
<organism evidence="2 3">
    <name type="scientific">Azotobacter vinelandii (strain DJ / ATCC BAA-1303)</name>
    <dbReference type="NCBI Taxonomy" id="322710"/>
    <lineage>
        <taxon>Bacteria</taxon>
        <taxon>Pseudomonadati</taxon>
        <taxon>Pseudomonadota</taxon>
        <taxon>Gammaproteobacteria</taxon>
        <taxon>Pseudomonadales</taxon>
        <taxon>Pseudomonadaceae</taxon>
        <taxon>Azotobacter</taxon>
    </lineage>
</organism>
<sequence length="37" mass="4187">MALHTNLQNTDGEGLGRRSRPRRAANLPRYIITINPL</sequence>
<accession>C1DQT7</accession>
<evidence type="ECO:0000313" key="2">
    <source>
        <dbReference type="EMBL" id="ACO77610.1"/>
    </source>
</evidence>
<feature type="region of interest" description="Disordered" evidence="1">
    <location>
        <begin position="1"/>
        <end position="26"/>
    </location>
</feature>
<gene>
    <name evidence="2" type="ordered locus">Avin_13930</name>
</gene>
<dbReference type="EnsemblBacteria" id="ACO77610">
    <property type="protein sequence ID" value="ACO77610"/>
    <property type="gene ID" value="Avin_13930"/>
</dbReference>
<protein>
    <submittedName>
        <fullName evidence="2">Uncharacterized protein</fullName>
    </submittedName>
</protein>
<dbReference type="KEGG" id="avn:Avin_13930"/>
<dbReference type="AlphaFoldDB" id="C1DQT7"/>
<keyword evidence="3" id="KW-1185">Reference proteome</keyword>
<dbReference type="STRING" id="322710.Avin_13930"/>
<dbReference type="EMBL" id="CP001157">
    <property type="protein sequence ID" value="ACO77610.1"/>
    <property type="molecule type" value="Genomic_DNA"/>
</dbReference>
<feature type="compositionally biased region" description="Polar residues" evidence="1">
    <location>
        <begin position="1"/>
        <end position="11"/>
    </location>
</feature>
<dbReference type="Proteomes" id="UP000002424">
    <property type="component" value="Chromosome"/>
</dbReference>
<evidence type="ECO:0000256" key="1">
    <source>
        <dbReference type="SAM" id="MobiDB-lite"/>
    </source>
</evidence>
<dbReference type="HOGENOM" id="CLU_3339413_0_0_6"/>